<keyword evidence="1" id="KW-0175">Coiled coil</keyword>
<dbReference type="SUPFAM" id="SSF56112">
    <property type="entry name" value="Protein kinase-like (PK-like)"/>
    <property type="match status" value="1"/>
</dbReference>
<dbReference type="PANTHER" id="PTHR11909">
    <property type="entry name" value="CASEIN KINASE-RELATED"/>
    <property type="match status" value="1"/>
</dbReference>
<dbReference type="OrthoDB" id="5979581at2759"/>
<feature type="domain" description="Protein kinase" evidence="3">
    <location>
        <begin position="18"/>
        <end position="281"/>
    </location>
</feature>
<dbReference type="Gene3D" id="1.10.510.10">
    <property type="entry name" value="Transferase(Phosphotransferase) domain 1"/>
    <property type="match status" value="1"/>
</dbReference>
<evidence type="ECO:0000313" key="4">
    <source>
        <dbReference type="EMBL" id="KAA6400691.1"/>
    </source>
</evidence>
<dbReference type="GO" id="GO:0005524">
    <property type="term" value="F:ATP binding"/>
    <property type="evidence" value="ECO:0007669"/>
    <property type="project" value="InterPro"/>
</dbReference>
<dbReference type="SMART" id="SM00220">
    <property type="entry name" value="S_TKc"/>
    <property type="match status" value="1"/>
</dbReference>
<organism evidence="4 5">
    <name type="scientific">Streblomastix strix</name>
    <dbReference type="NCBI Taxonomy" id="222440"/>
    <lineage>
        <taxon>Eukaryota</taxon>
        <taxon>Metamonada</taxon>
        <taxon>Preaxostyla</taxon>
        <taxon>Oxymonadida</taxon>
        <taxon>Streblomastigidae</taxon>
        <taxon>Streblomastix</taxon>
    </lineage>
</organism>
<keyword evidence="4" id="KW-0808">Transferase</keyword>
<name>A0A5J4X0I3_9EUKA</name>
<evidence type="ECO:0000256" key="1">
    <source>
        <dbReference type="SAM" id="Coils"/>
    </source>
</evidence>
<feature type="compositionally biased region" description="Low complexity" evidence="2">
    <location>
        <begin position="617"/>
        <end position="631"/>
    </location>
</feature>
<dbReference type="EMBL" id="SNRW01000520">
    <property type="protein sequence ID" value="KAA6400691.1"/>
    <property type="molecule type" value="Genomic_DNA"/>
</dbReference>
<gene>
    <name evidence="4" type="ORF">EZS28_003785</name>
</gene>
<evidence type="ECO:0000259" key="3">
    <source>
        <dbReference type="PROSITE" id="PS50011"/>
    </source>
</evidence>
<feature type="compositionally biased region" description="Low complexity" evidence="2">
    <location>
        <begin position="578"/>
        <end position="597"/>
    </location>
</feature>
<keyword evidence="4" id="KW-0418">Kinase</keyword>
<accession>A0A5J4X0I3</accession>
<dbReference type="GO" id="GO:0004672">
    <property type="term" value="F:protein kinase activity"/>
    <property type="evidence" value="ECO:0007669"/>
    <property type="project" value="InterPro"/>
</dbReference>
<evidence type="ECO:0000313" key="5">
    <source>
        <dbReference type="Proteomes" id="UP000324800"/>
    </source>
</evidence>
<feature type="non-terminal residue" evidence="4">
    <location>
        <position position="641"/>
    </location>
</feature>
<feature type="region of interest" description="Disordered" evidence="2">
    <location>
        <begin position="432"/>
        <end position="451"/>
    </location>
</feature>
<dbReference type="PROSITE" id="PS50011">
    <property type="entry name" value="PROTEIN_KINASE_DOM"/>
    <property type="match status" value="1"/>
</dbReference>
<dbReference type="InterPro" id="IPR000719">
    <property type="entry name" value="Prot_kinase_dom"/>
</dbReference>
<proteinExistence type="predicted"/>
<sequence length="641" mass="73950">MAKVDLTPRVGDIVNDSYELVRKINRGKKRIIFYAIDKQMYEVALKLEKEVDGQTAICIESAIIKTLSTEQIHIPKFYKYGSYKNYKFLAQELLGPNMIALVNYKKPYKFSLHTVLKFGIQAIETIQIVHNKGFVHRNIKPGNFLIGNSLRTSGTFYLTNFGLCKILNKIDNVVVKPTFQGRFRGSMTYASLNAHNLVELGRQDDLISLLYILVEFYNGMLPWSDVDNQKTQTLKEQFHDHKLLEQLPKQFLEFESYILSLDYTTDPDYAYLISLLNQAAVENNIDLNAPFEWEEEINNERSTLTQREVAHIVQINKTVQELEQKKKQIDQVNSENKIEQIEQIEKEINQQKQFVLNPQQLRYKLISLNIIHRLQKKYIKLYNLKGAKNSLQQQSQKDNILLVPTTSHIHAVKSIHYSNNLAESNSKLSITSPIHSPVRRSSLNNNQNNDTSLLGQYRRSSILQNSQSLGKSSTVQELIDVLDALTGAKEDFDENQNEIDNINEIDNKYEVDNQQQSQSPVRQDNYVEQFIDGMKKKDDKYNQFDWASFVEQTGGSHQNEGFDGIDISEYDDLQSDANNSNLNSTNSLQTQKSSSKSLSKKQSEFEKRKKRRLFVVSQNYSNKNKSSNEQKPLNSLLIDLD</sequence>
<dbReference type="InterPro" id="IPR011009">
    <property type="entry name" value="Kinase-like_dom_sf"/>
</dbReference>
<reference evidence="4 5" key="1">
    <citation type="submission" date="2019-03" db="EMBL/GenBank/DDBJ databases">
        <title>Single cell metagenomics reveals metabolic interactions within the superorganism composed of flagellate Streblomastix strix and complex community of Bacteroidetes bacteria on its surface.</title>
        <authorList>
            <person name="Treitli S.C."/>
            <person name="Kolisko M."/>
            <person name="Husnik F."/>
            <person name="Keeling P."/>
            <person name="Hampl V."/>
        </authorList>
    </citation>
    <scope>NUCLEOTIDE SEQUENCE [LARGE SCALE GENOMIC DNA]</scope>
    <source>
        <strain evidence="4">ST1C</strain>
    </source>
</reference>
<feature type="region of interest" description="Disordered" evidence="2">
    <location>
        <begin position="572"/>
        <end position="641"/>
    </location>
</feature>
<feature type="coiled-coil region" evidence="1">
    <location>
        <begin position="312"/>
        <end position="354"/>
    </location>
</feature>
<evidence type="ECO:0000256" key="2">
    <source>
        <dbReference type="SAM" id="MobiDB-lite"/>
    </source>
</evidence>
<dbReference type="InterPro" id="IPR050235">
    <property type="entry name" value="CK1_Ser-Thr_kinase"/>
</dbReference>
<protein>
    <submittedName>
        <fullName evidence="4">Putative tau-tubulin kinase 2</fullName>
    </submittedName>
</protein>
<dbReference type="AlphaFoldDB" id="A0A5J4X0I3"/>
<comment type="caution">
    <text evidence="4">The sequence shown here is derived from an EMBL/GenBank/DDBJ whole genome shotgun (WGS) entry which is preliminary data.</text>
</comment>
<dbReference type="Proteomes" id="UP000324800">
    <property type="component" value="Unassembled WGS sequence"/>
</dbReference>
<dbReference type="Pfam" id="PF00069">
    <property type="entry name" value="Pkinase"/>
    <property type="match status" value="1"/>
</dbReference>